<keyword evidence="1" id="KW-0460">Magnesium</keyword>
<evidence type="ECO:0000313" key="2">
    <source>
        <dbReference type="EMBL" id="NSL85813.1"/>
    </source>
</evidence>
<reference evidence="2" key="1">
    <citation type="submission" date="2020-05" db="EMBL/GenBank/DDBJ databases">
        <title>Chitinophaga laudate sp. nov., isolated from a tropical peat swamp.</title>
        <authorList>
            <person name="Goh C.B.S."/>
            <person name="Lee M.S."/>
            <person name="Parimannan S."/>
            <person name="Pasbakhsh P."/>
            <person name="Yule C.M."/>
            <person name="Rajandas H."/>
            <person name="Loke S."/>
            <person name="Croft L."/>
            <person name="Tan J.B.L."/>
        </authorList>
    </citation>
    <scope>NUCLEOTIDE SEQUENCE</scope>
    <source>
        <strain evidence="2">Mgbs1</strain>
    </source>
</reference>
<evidence type="ECO:0000313" key="3">
    <source>
        <dbReference type="Proteomes" id="UP000281028"/>
    </source>
</evidence>
<proteinExistence type="inferred from homology"/>
<dbReference type="EMBL" id="RIAR02000001">
    <property type="protein sequence ID" value="NSL85813.1"/>
    <property type="molecule type" value="Genomic_DNA"/>
</dbReference>
<keyword evidence="1" id="KW-0456">Lyase</keyword>
<accession>A0A3S1AZF1</accession>
<sequence>MSNVYPGLKYPFPDTISSHAPWLEEQTRSWLNELYPSLPKDIKEKYRHTATGYLTARFFPFATAERLVPLAQSSLWGLAFDDFYEYSQPDAYTALSQRLTSIIRGDSHPLTSENEFFYQMYVMAEDFRKYMPHYWMERFARSMAIYFEGMSAEAPYKAALQVPTLTQYVNIRWRSVDVLQMIDGLEVATEMPLPDEVRHHPQMEQIAQLTCRIIAWANDYFSIGKEESRDVMNLILVLQYQYQLSRDEAIAAAVKFHDEDVNTYLDCCKRLPHFGAYHQAVQQFIRYNNYMIAGHWRWYLTDTKRYQPGGAPTDQFKNDPSSSV</sequence>
<dbReference type="AlphaFoldDB" id="A0A3S1AZF1"/>
<keyword evidence="1" id="KW-0479">Metal-binding</keyword>
<dbReference type="Proteomes" id="UP000281028">
    <property type="component" value="Unassembled WGS sequence"/>
</dbReference>
<dbReference type="SFLD" id="SFLDG01020">
    <property type="entry name" value="Terpene_Cyclase_Like_2"/>
    <property type="match status" value="1"/>
</dbReference>
<dbReference type="GO" id="GO:0010333">
    <property type="term" value="F:terpene synthase activity"/>
    <property type="evidence" value="ECO:0007669"/>
    <property type="project" value="InterPro"/>
</dbReference>
<evidence type="ECO:0000256" key="1">
    <source>
        <dbReference type="RuleBase" id="RU366034"/>
    </source>
</evidence>
<dbReference type="Pfam" id="PF19086">
    <property type="entry name" value="Terpene_syn_C_2"/>
    <property type="match status" value="1"/>
</dbReference>
<comment type="similarity">
    <text evidence="1">Belongs to the terpene synthase family.</text>
</comment>
<comment type="caution">
    <text evidence="2">The sequence shown here is derived from an EMBL/GenBank/DDBJ whole genome shotgun (WGS) entry which is preliminary data.</text>
</comment>
<dbReference type="SUPFAM" id="SSF48576">
    <property type="entry name" value="Terpenoid synthases"/>
    <property type="match status" value="1"/>
</dbReference>
<protein>
    <recommendedName>
        <fullName evidence="1">Terpene synthase</fullName>
        <ecNumber evidence="1">4.2.3.-</ecNumber>
    </recommendedName>
</protein>
<dbReference type="SFLD" id="SFLDS00005">
    <property type="entry name" value="Isoprenoid_Synthase_Type_I"/>
    <property type="match status" value="1"/>
</dbReference>
<dbReference type="InterPro" id="IPR034686">
    <property type="entry name" value="Terpene_cyclase-like_2"/>
</dbReference>
<gene>
    <name evidence="2" type="ORF">ECE50_003155</name>
</gene>
<dbReference type="PANTHER" id="PTHR35201">
    <property type="entry name" value="TERPENE SYNTHASE"/>
    <property type="match status" value="1"/>
</dbReference>
<name>A0A3S1AZF1_9BACT</name>
<dbReference type="EC" id="4.2.3.-" evidence="1"/>
<dbReference type="InterPro" id="IPR008949">
    <property type="entry name" value="Isoprenoid_synthase_dom_sf"/>
</dbReference>
<dbReference type="PANTHER" id="PTHR35201:SF4">
    <property type="entry name" value="BETA-PINACENE SYNTHASE-RELATED"/>
    <property type="match status" value="1"/>
</dbReference>
<keyword evidence="3" id="KW-1185">Reference proteome</keyword>
<dbReference type="OrthoDB" id="1223397at2"/>
<organism evidence="2 3">
    <name type="scientific">Chitinophaga solisilvae</name>
    <dbReference type="NCBI Taxonomy" id="1233460"/>
    <lineage>
        <taxon>Bacteria</taxon>
        <taxon>Pseudomonadati</taxon>
        <taxon>Bacteroidota</taxon>
        <taxon>Chitinophagia</taxon>
        <taxon>Chitinophagales</taxon>
        <taxon>Chitinophagaceae</taxon>
        <taxon>Chitinophaga</taxon>
    </lineage>
</organism>
<dbReference type="Gene3D" id="1.10.600.10">
    <property type="entry name" value="Farnesyl Diphosphate Synthase"/>
    <property type="match status" value="1"/>
</dbReference>
<comment type="cofactor">
    <cofactor evidence="1">
        <name>Mg(2+)</name>
        <dbReference type="ChEBI" id="CHEBI:18420"/>
    </cofactor>
</comment>
<dbReference type="GO" id="GO:0046872">
    <property type="term" value="F:metal ion binding"/>
    <property type="evidence" value="ECO:0007669"/>
    <property type="project" value="UniProtKB-KW"/>
</dbReference>